<organism evidence="2 3">
    <name type="scientific">Streblomastix strix</name>
    <dbReference type="NCBI Taxonomy" id="222440"/>
    <lineage>
        <taxon>Eukaryota</taxon>
        <taxon>Metamonada</taxon>
        <taxon>Preaxostyla</taxon>
        <taxon>Oxymonadida</taxon>
        <taxon>Streblomastigidae</taxon>
        <taxon>Streblomastix</taxon>
    </lineage>
</organism>
<dbReference type="OrthoDB" id="10253254at2759"/>
<evidence type="ECO:0000259" key="1">
    <source>
        <dbReference type="Pfam" id="PF07717"/>
    </source>
</evidence>
<sequence>MCGCYEFFKSCFQRDGCYSNFINSRVMINAENVRNQLLRIMKCLQQSTNSPNFISSTYCQSTKKALTAGFFMQVAHFEKIYHYIIAGGGQAVYILLSSCVQTNTTWVMYNELVLMNKHFIRTVTEIVPEWIVELAPQYYHPESFPEGEARTAIDQVIK</sequence>
<dbReference type="Pfam" id="PF07717">
    <property type="entry name" value="OB_NTP_bind"/>
    <property type="match status" value="1"/>
</dbReference>
<proteinExistence type="predicted"/>
<feature type="domain" description="DEAD-box helicase OB fold" evidence="1">
    <location>
        <begin position="63"/>
        <end position="138"/>
    </location>
</feature>
<accession>A0A5J4TT23</accession>
<dbReference type="InterPro" id="IPR011709">
    <property type="entry name" value="DEAD-box_helicase_OB_fold"/>
</dbReference>
<protein>
    <recommendedName>
        <fullName evidence="1">DEAD-box helicase OB fold domain-containing protein</fullName>
    </recommendedName>
</protein>
<dbReference type="Proteomes" id="UP000324800">
    <property type="component" value="Unassembled WGS sequence"/>
</dbReference>
<evidence type="ECO:0000313" key="2">
    <source>
        <dbReference type="EMBL" id="KAA6361150.1"/>
    </source>
</evidence>
<name>A0A5J4TT23_9EUKA</name>
<gene>
    <name evidence="2" type="ORF">EZS28_043324</name>
</gene>
<comment type="caution">
    <text evidence="2">The sequence shown here is derived from an EMBL/GenBank/DDBJ whole genome shotgun (WGS) entry which is preliminary data.</text>
</comment>
<evidence type="ECO:0000313" key="3">
    <source>
        <dbReference type="Proteomes" id="UP000324800"/>
    </source>
</evidence>
<reference evidence="2 3" key="1">
    <citation type="submission" date="2019-03" db="EMBL/GenBank/DDBJ databases">
        <title>Single cell metagenomics reveals metabolic interactions within the superorganism composed of flagellate Streblomastix strix and complex community of Bacteroidetes bacteria on its surface.</title>
        <authorList>
            <person name="Treitli S.C."/>
            <person name="Kolisko M."/>
            <person name="Husnik F."/>
            <person name="Keeling P."/>
            <person name="Hampl V."/>
        </authorList>
    </citation>
    <scope>NUCLEOTIDE SEQUENCE [LARGE SCALE GENOMIC DNA]</scope>
    <source>
        <strain evidence="2">ST1C</strain>
    </source>
</reference>
<dbReference type="EMBL" id="SNRW01025952">
    <property type="protein sequence ID" value="KAA6361150.1"/>
    <property type="molecule type" value="Genomic_DNA"/>
</dbReference>
<dbReference type="AlphaFoldDB" id="A0A5J4TT23"/>